<dbReference type="InterPro" id="IPR050228">
    <property type="entry name" value="Carboxylesterase_BioH"/>
</dbReference>
<dbReference type="Gene3D" id="3.40.50.1820">
    <property type="entry name" value="alpha/beta hydrolase"/>
    <property type="match status" value="1"/>
</dbReference>
<comment type="caution">
    <text evidence="2">The sequence shown here is derived from an EMBL/GenBank/DDBJ whole genome shotgun (WGS) entry which is preliminary data.</text>
</comment>
<keyword evidence="2" id="KW-0378">Hydrolase</keyword>
<dbReference type="InterPro" id="IPR029058">
    <property type="entry name" value="AB_hydrolase_fold"/>
</dbReference>
<feature type="domain" description="AB hydrolase-1" evidence="1">
    <location>
        <begin position="42"/>
        <end position="273"/>
    </location>
</feature>
<dbReference type="Pfam" id="PF00561">
    <property type="entry name" value="Abhydrolase_1"/>
    <property type="match status" value="1"/>
</dbReference>
<dbReference type="RefSeq" id="XP_064766976.1">
    <property type="nucleotide sequence ID" value="XM_064915290.1"/>
</dbReference>
<dbReference type="GO" id="GO:0016787">
    <property type="term" value="F:hydrolase activity"/>
    <property type="evidence" value="ECO:0007669"/>
    <property type="project" value="UniProtKB-KW"/>
</dbReference>
<dbReference type="EMBL" id="JBBJBU010000010">
    <property type="protein sequence ID" value="KAK7203943.1"/>
    <property type="molecule type" value="Genomic_DNA"/>
</dbReference>
<dbReference type="Proteomes" id="UP001498771">
    <property type="component" value="Unassembled WGS sequence"/>
</dbReference>
<protein>
    <submittedName>
        <fullName evidence="2">Alpha/Beta hydrolase protein</fullName>
    </submittedName>
</protein>
<gene>
    <name evidence="2" type="ORF">BZA70DRAFT_64434</name>
</gene>
<proteinExistence type="predicted"/>
<dbReference type="InterPro" id="IPR000073">
    <property type="entry name" value="AB_hydrolase_1"/>
</dbReference>
<dbReference type="PANTHER" id="PTHR43194">
    <property type="entry name" value="HYDROLASE ALPHA/BETA FOLD FAMILY"/>
    <property type="match status" value="1"/>
</dbReference>
<name>A0ABR1F4D3_9ASCO</name>
<dbReference type="PANTHER" id="PTHR43194:SF2">
    <property type="entry name" value="PEROXISOMAL MEMBRANE PROTEIN LPX1"/>
    <property type="match status" value="1"/>
</dbReference>
<sequence>MSSEEGFCPIPGTEIKLAYKVLSPTSSRPVVMLSNSLSSSYDYLWTEFIDHFRDKYTIVLYDQRFHGKSPLVDGFDYFGKGNSYQDFTNDVIVLLDHLGIASLHAFVGLSMGATTALFLKAKYPTRVGYIVAASSALRSPPRPAPGQVDAFGERLDFARANGMKALAPKTMERWFPGESGASFLKAHPEREAQLLQMLETTPVEGMGAAIRAIQDYDLTPALEDINTRGHGRQVLLFAGLLDGPVMRETMVMKVIGGTNLEMYGDCGHMVNIQQSANFNERVADFLD</sequence>
<evidence type="ECO:0000313" key="3">
    <source>
        <dbReference type="Proteomes" id="UP001498771"/>
    </source>
</evidence>
<accession>A0ABR1F4D3</accession>
<organism evidence="2 3">
    <name type="scientific">Myxozyma melibiosi</name>
    <dbReference type="NCBI Taxonomy" id="54550"/>
    <lineage>
        <taxon>Eukaryota</taxon>
        <taxon>Fungi</taxon>
        <taxon>Dikarya</taxon>
        <taxon>Ascomycota</taxon>
        <taxon>Saccharomycotina</taxon>
        <taxon>Lipomycetes</taxon>
        <taxon>Lipomycetales</taxon>
        <taxon>Lipomycetaceae</taxon>
        <taxon>Myxozyma</taxon>
    </lineage>
</organism>
<dbReference type="SUPFAM" id="SSF53474">
    <property type="entry name" value="alpha/beta-Hydrolases"/>
    <property type="match status" value="1"/>
</dbReference>
<dbReference type="GeneID" id="90040802"/>
<evidence type="ECO:0000259" key="1">
    <source>
        <dbReference type="Pfam" id="PF00561"/>
    </source>
</evidence>
<evidence type="ECO:0000313" key="2">
    <source>
        <dbReference type="EMBL" id="KAK7203943.1"/>
    </source>
</evidence>
<reference evidence="2 3" key="1">
    <citation type="submission" date="2024-03" db="EMBL/GenBank/DDBJ databases">
        <title>Genome-scale model development and genomic sequencing of the oleaginous clade Lipomyces.</title>
        <authorList>
            <consortium name="Lawrence Berkeley National Laboratory"/>
            <person name="Czajka J.J."/>
            <person name="Han Y."/>
            <person name="Kim J."/>
            <person name="Mondo S.J."/>
            <person name="Hofstad B.A."/>
            <person name="Robles A."/>
            <person name="Haridas S."/>
            <person name="Riley R."/>
            <person name="LaButti K."/>
            <person name="Pangilinan J."/>
            <person name="Andreopoulos W."/>
            <person name="Lipzen A."/>
            <person name="Yan J."/>
            <person name="Wang M."/>
            <person name="Ng V."/>
            <person name="Grigoriev I.V."/>
            <person name="Spatafora J.W."/>
            <person name="Magnuson J.K."/>
            <person name="Baker S.E."/>
            <person name="Pomraning K.R."/>
        </authorList>
    </citation>
    <scope>NUCLEOTIDE SEQUENCE [LARGE SCALE GENOMIC DNA]</scope>
    <source>
        <strain evidence="2 3">Phaff 52-87</strain>
    </source>
</reference>
<keyword evidence="3" id="KW-1185">Reference proteome</keyword>